<evidence type="ECO:0000256" key="1">
    <source>
        <dbReference type="SAM" id="Phobius"/>
    </source>
</evidence>
<accession>A0A2D0ADU1</accession>
<proteinExistence type="predicted"/>
<keyword evidence="1" id="KW-0812">Transmembrane</keyword>
<sequence>MRLATIWVIWAFLSMGALGWGLLVIATVVKPGGDTVGWVQAIGSIVAVIGAGAFPYFHESHRERRQQARTRRLLHMLAQRQESELLKLWKVVHDSVHDFGAESIGPYLEKREQLRWPSHVAALDSITISDLDPFCVMALGDLKVGAAFAVLICDRLNDWNVIGDQEIVDARTLFDHYQVAQVVTEGVGHLAAGDWDS</sequence>
<protein>
    <recommendedName>
        <fullName evidence="4">DUF4760 domain-containing protein</fullName>
    </recommendedName>
</protein>
<dbReference type="EMBL" id="NJBA01000004">
    <property type="protein sequence ID" value="OWP50245.1"/>
    <property type="molecule type" value="Genomic_DNA"/>
</dbReference>
<name>A0A2D0ADU1_PSENT</name>
<reference evidence="2 3" key="1">
    <citation type="submission" date="2017-06" db="EMBL/GenBank/DDBJ databases">
        <title>Draft genome of Pseudomonas nitroreducens DF05.</title>
        <authorList>
            <person name="Iyer R."/>
        </authorList>
    </citation>
    <scope>NUCLEOTIDE SEQUENCE [LARGE SCALE GENOMIC DNA]</scope>
    <source>
        <strain evidence="2 3">DF05</strain>
    </source>
</reference>
<evidence type="ECO:0008006" key="4">
    <source>
        <dbReference type="Google" id="ProtNLM"/>
    </source>
</evidence>
<feature type="transmembrane region" description="Helical" evidence="1">
    <location>
        <begin position="35"/>
        <end position="57"/>
    </location>
</feature>
<keyword evidence="1" id="KW-0472">Membrane</keyword>
<dbReference type="Proteomes" id="UP000198145">
    <property type="component" value="Unassembled WGS sequence"/>
</dbReference>
<feature type="transmembrane region" description="Helical" evidence="1">
    <location>
        <begin position="7"/>
        <end position="29"/>
    </location>
</feature>
<evidence type="ECO:0000313" key="2">
    <source>
        <dbReference type="EMBL" id="OWP50245.1"/>
    </source>
</evidence>
<gene>
    <name evidence="2" type="ORF">CEG18_11855</name>
</gene>
<evidence type="ECO:0000313" key="3">
    <source>
        <dbReference type="Proteomes" id="UP000198145"/>
    </source>
</evidence>
<keyword evidence="1" id="KW-1133">Transmembrane helix</keyword>
<dbReference type="AlphaFoldDB" id="A0A2D0ADU1"/>
<organism evidence="2 3">
    <name type="scientific">Pseudomonas nitroreducens</name>
    <dbReference type="NCBI Taxonomy" id="46680"/>
    <lineage>
        <taxon>Bacteria</taxon>
        <taxon>Pseudomonadati</taxon>
        <taxon>Pseudomonadota</taxon>
        <taxon>Gammaproteobacteria</taxon>
        <taxon>Pseudomonadales</taxon>
        <taxon>Pseudomonadaceae</taxon>
        <taxon>Pseudomonas</taxon>
    </lineage>
</organism>
<comment type="caution">
    <text evidence="2">The sequence shown here is derived from an EMBL/GenBank/DDBJ whole genome shotgun (WGS) entry which is preliminary data.</text>
</comment>